<dbReference type="AlphaFoldDB" id="A0A7M4FP69"/>
<evidence type="ECO:0000256" key="1">
    <source>
        <dbReference type="SAM" id="Phobius"/>
    </source>
</evidence>
<dbReference type="Ensembl" id="ENSCPRT00005000471.1">
    <property type="protein sequence ID" value="ENSCPRP00005000387.1"/>
    <property type="gene ID" value="ENSCPRG00005000328.1"/>
</dbReference>
<name>A0A7M4FP69_CROPO</name>
<evidence type="ECO:0000313" key="3">
    <source>
        <dbReference type="Proteomes" id="UP000594220"/>
    </source>
</evidence>
<evidence type="ECO:0000313" key="2">
    <source>
        <dbReference type="Ensembl" id="ENSCPRP00005000387.1"/>
    </source>
</evidence>
<organism evidence="2 3">
    <name type="scientific">Crocodylus porosus</name>
    <name type="common">Saltwater crocodile</name>
    <name type="synonym">Estuarine crocodile</name>
    <dbReference type="NCBI Taxonomy" id="8502"/>
    <lineage>
        <taxon>Eukaryota</taxon>
        <taxon>Metazoa</taxon>
        <taxon>Chordata</taxon>
        <taxon>Craniata</taxon>
        <taxon>Vertebrata</taxon>
        <taxon>Euteleostomi</taxon>
        <taxon>Archelosauria</taxon>
        <taxon>Archosauria</taxon>
        <taxon>Crocodylia</taxon>
        <taxon>Longirostres</taxon>
        <taxon>Crocodylidae</taxon>
        <taxon>Crocodylus</taxon>
    </lineage>
</organism>
<keyword evidence="1" id="KW-0812">Transmembrane</keyword>
<dbReference type="Proteomes" id="UP000594220">
    <property type="component" value="Unplaced"/>
</dbReference>
<proteinExistence type="predicted"/>
<keyword evidence="3" id="KW-1185">Reference proteome</keyword>
<keyword evidence="1" id="KW-1133">Transmembrane helix</keyword>
<keyword evidence="1" id="KW-0472">Membrane</keyword>
<reference evidence="2" key="2">
    <citation type="submission" date="2025-09" db="UniProtKB">
        <authorList>
            <consortium name="Ensembl"/>
        </authorList>
    </citation>
    <scope>IDENTIFICATION</scope>
</reference>
<accession>A0A7M4FP69</accession>
<reference evidence="2" key="1">
    <citation type="submission" date="2025-08" db="UniProtKB">
        <authorList>
            <consortium name="Ensembl"/>
        </authorList>
    </citation>
    <scope>IDENTIFICATION</scope>
</reference>
<protein>
    <submittedName>
        <fullName evidence="2">Uncharacterized protein</fullName>
    </submittedName>
</protein>
<dbReference type="GeneTree" id="ENSGT00910000147370"/>
<sequence>MLCIYYYSHHYYVYVFACVYIDKVSLAGFWSFHSKYSWYNCELIFLVCSFVSDYQLPNCLTKCFDKVP</sequence>
<feature type="transmembrane region" description="Helical" evidence="1">
    <location>
        <begin position="12"/>
        <end position="30"/>
    </location>
</feature>